<dbReference type="STRING" id="760192.Halhy_5587"/>
<reference evidence="15 16" key="1">
    <citation type="journal article" date="2011" name="Stand. Genomic Sci.">
        <title>Complete genome sequence of Haliscomenobacter hydrossis type strain (O).</title>
        <authorList>
            <consortium name="US DOE Joint Genome Institute (JGI-PGF)"/>
            <person name="Daligault H."/>
            <person name="Lapidus A."/>
            <person name="Zeytun A."/>
            <person name="Nolan M."/>
            <person name="Lucas S."/>
            <person name="Del Rio T.G."/>
            <person name="Tice H."/>
            <person name="Cheng J.F."/>
            <person name="Tapia R."/>
            <person name="Han C."/>
            <person name="Goodwin L."/>
            <person name="Pitluck S."/>
            <person name="Liolios K."/>
            <person name="Pagani I."/>
            <person name="Ivanova N."/>
            <person name="Huntemann M."/>
            <person name="Mavromatis K."/>
            <person name="Mikhailova N."/>
            <person name="Pati A."/>
            <person name="Chen A."/>
            <person name="Palaniappan K."/>
            <person name="Land M."/>
            <person name="Hauser L."/>
            <person name="Brambilla E.M."/>
            <person name="Rohde M."/>
            <person name="Verbarg S."/>
            <person name="Goker M."/>
            <person name="Bristow J."/>
            <person name="Eisen J.A."/>
            <person name="Markowitz V."/>
            <person name="Hugenholtz P."/>
            <person name="Kyrpides N.C."/>
            <person name="Klenk H.P."/>
            <person name="Woyke T."/>
        </authorList>
    </citation>
    <scope>NUCLEOTIDE SEQUENCE [LARGE SCALE GENOMIC DNA]</scope>
    <source>
        <strain evidence="16">ATCC 27775 / DSM 1100 / LMG 10767 / O</strain>
    </source>
</reference>
<keyword evidence="15" id="KW-0675">Receptor</keyword>
<feature type="domain" description="TonB-dependent receptor plug" evidence="14">
    <location>
        <begin position="133"/>
        <end position="230"/>
    </location>
</feature>
<dbReference type="KEGG" id="hhy:Halhy_5587"/>
<dbReference type="EMBL" id="CP002691">
    <property type="protein sequence ID" value="AEE53411.1"/>
    <property type="molecule type" value="Genomic_DNA"/>
</dbReference>
<evidence type="ECO:0000256" key="5">
    <source>
        <dbReference type="ARBA" id="ARBA00022692"/>
    </source>
</evidence>
<sequence>MSKYLLGLLCLLPFLVEGQMVKGRIADAQNQPLKGVAIQWKESASGVESNAEGRFEIAIQPNLKEKVLVFSLLGYAPHEIEVKEDLYLEVELLATSIDLSTFTIRELSQQRTVIERLPEVVGTYIASGKKNEVIQIAEMDVNLADKTGRQLFAKVPGVFVYDMDGSGNQLNIATRGLDPHRSWEYNVRLNGVMTNSDLYGYPASHFSAPMESIERVELIRGTASLQYGATYGGMVNYVTKTADTTRKISYEGNFNYGSFNTRSMYHAIGGKIGKLTYYAYAHNRASDAYRDNGDSKSNGQFLSLGYAFSPTLTLKAEIAHSYYNYHIPGPLSDAMFYDNPRQATRQRNYYAPDIWVPSLNLDWQISPKTQLSIIANGLYGTRNSVMFIGFADKQDLPNAQGVYSNRQVDIDYFNSFTTEARLKHQFSTGSIKHTTVAGIRYINNDLNRKQIGTGTAGFDYDLSLTKPGYGRDLWFSTGNVAVFAEHLLQLTPRFSFSGGTRIEYGQTDMTGTISYLAPAKVPNQILHRFPLFGASAQYKLNGFASLYAGISEAYRPIIFADVIPANALEKIDSNLLDSRGFNAELGIRGNWRNRVHFDVSVFALHYNNRVGSTIIQENGQSLVFKTNLGNSITRGIEFYTEINVLETKNAKISLFTSTSYFDARYVQGTLVAGGKITEIAGNRIEATPRWMTRNGLQGRYRGLSAALQYSWVDMSYSDPENTVNPTANGSKGTVPAYGLLDFNATYRVNKHWSVRASVSNISDTQYFTKRPTIYPGPGVWPSDGRSFTMTLMVKL</sequence>
<evidence type="ECO:0000256" key="2">
    <source>
        <dbReference type="ARBA" id="ARBA00022448"/>
    </source>
</evidence>
<evidence type="ECO:0000313" key="16">
    <source>
        <dbReference type="Proteomes" id="UP000008461"/>
    </source>
</evidence>
<evidence type="ECO:0000256" key="1">
    <source>
        <dbReference type="ARBA" id="ARBA00004571"/>
    </source>
</evidence>
<dbReference type="Gene3D" id="2.170.130.10">
    <property type="entry name" value="TonB-dependent receptor, plug domain"/>
    <property type="match status" value="1"/>
</dbReference>
<dbReference type="OrthoDB" id="9758472at2"/>
<dbReference type="GO" id="GO:0009279">
    <property type="term" value="C:cell outer membrane"/>
    <property type="evidence" value="ECO:0007669"/>
    <property type="project" value="UniProtKB-SubCell"/>
</dbReference>
<evidence type="ECO:0000256" key="7">
    <source>
        <dbReference type="ARBA" id="ARBA00023065"/>
    </source>
</evidence>
<feature type="domain" description="TonB-dependent receptor-like beta-barrel" evidence="13">
    <location>
        <begin position="392"/>
        <end position="761"/>
    </location>
</feature>
<dbReference type="InterPro" id="IPR012910">
    <property type="entry name" value="Plug_dom"/>
</dbReference>
<evidence type="ECO:0000256" key="9">
    <source>
        <dbReference type="ARBA" id="ARBA00023136"/>
    </source>
</evidence>
<keyword evidence="3 11" id="KW-1134">Transmembrane beta strand</keyword>
<evidence type="ECO:0000259" key="13">
    <source>
        <dbReference type="Pfam" id="PF00593"/>
    </source>
</evidence>
<dbReference type="SUPFAM" id="SSF49464">
    <property type="entry name" value="Carboxypeptidase regulatory domain-like"/>
    <property type="match status" value="1"/>
</dbReference>
<dbReference type="InterPro" id="IPR039426">
    <property type="entry name" value="TonB-dep_rcpt-like"/>
</dbReference>
<comment type="similarity">
    <text evidence="11 12">Belongs to the TonB-dependent receptor family.</text>
</comment>
<dbReference type="Gene3D" id="2.40.170.20">
    <property type="entry name" value="TonB-dependent receptor, beta-barrel domain"/>
    <property type="match status" value="1"/>
</dbReference>
<dbReference type="eggNOG" id="COG4772">
    <property type="taxonomic scope" value="Bacteria"/>
</dbReference>
<accession>F4KTN7</accession>
<evidence type="ECO:0000256" key="10">
    <source>
        <dbReference type="ARBA" id="ARBA00023237"/>
    </source>
</evidence>
<keyword evidence="9 11" id="KW-0472">Membrane</keyword>
<dbReference type="AlphaFoldDB" id="F4KTN7"/>
<keyword evidence="5 11" id="KW-0812">Transmembrane</keyword>
<evidence type="ECO:0000256" key="3">
    <source>
        <dbReference type="ARBA" id="ARBA00022452"/>
    </source>
</evidence>
<dbReference type="HOGENOM" id="CLU_392684_0_0_10"/>
<reference key="2">
    <citation type="submission" date="2011-04" db="EMBL/GenBank/DDBJ databases">
        <title>Complete sequence of chromosome of Haliscomenobacter hydrossis DSM 1100.</title>
        <authorList>
            <consortium name="US DOE Joint Genome Institute (JGI-PGF)"/>
            <person name="Lucas S."/>
            <person name="Han J."/>
            <person name="Lapidus A."/>
            <person name="Bruce D."/>
            <person name="Goodwin L."/>
            <person name="Pitluck S."/>
            <person name="Peters L."/>
            <person name="Kyrpides N."/>
            <person name="Mavromatis K."/>
            <person name="Ivanova N."/>
            <person name="Ovchinnikova G."/>
            <person name="Pagani I."/>
            <person name="Daligault H."/>
            <person name="Detter J.C."/>
            <person name="Han C."/>
            <person name="Land M."/>
            <person name="Hauser L."/>
            <person name="Markowitz V."/>
            <person name="Cheng J.-F."/>
            <person name="Hugenholtz P."/>
            <person name="Woyke T."/>
            <person name="Wu D."/>
            <person name="Verbarg S."/>
            <person name="Frueling A."/>
            <person name="Brambilla E."/>
            <person name="Klenk H.-P."/>
            <person name="Eisen J.A."/>
        </authorList>
    </citation>
    <scope>NUCLEOTIDE SEQUENCE</scope>
    <source>
        <strain>DSM 1100</strain>
    </source>
</reference>
<dbReference type="PROSITE" id="PS52016">
    <property type="entry name" value="TONB_DEPENDENT_REC_3"/>
    <property type="match status" value="1"/>
</dbReference>
<comment type="subcellular location">
    <subcellularLocation>
        <location evidence="1 11">Cell outer membrane</location>
        <topology evidence="1 11">Multi-pass membrane protein</topology>
    </subcellularLocation>
</comment>
<evidence type="ECO:0000256" key="11">
    <source>
        <dbReference type="PROSITE-ProRule" id="PRU01360"/>
    </source>
</evidence>
<name>F4KTN7_HALH1</name>
<dbReference type="Pfam" id="PF07715">
    <property type="entry name" value="Plug"/>
    <property type="match status" value="1"/>
</dbReference>
<evidence type="ECO:0000256" key="6">
    <source>
        <dbReference type="ARBA" id="ARBA00023004"/>
    </source>
</evidence>
<keyword evidence="4" id="KW-0410">Iron transport</keyword>
<dbReference type="InterPro" id="IPR036942">
    <property type="entry name" value="Beta-barrel_TonB_sf"/>
</dbReference>
<gene>
    <name evidence="15" type="ordered locus">Halhy_5587</name>
</gene>
<dbReference type="RefSeq" id="WP_013767940.1">
    <property type="nucleotide sequence ID" value="NC_015510.1"/>
</dbReference>
<evidence type="ECO:0000256" key="12">
    <source>
        <dbReference type="RuleBase" id="RU003357"/>
    </source>
</evidence>
<keyword evidence="7" id="KW-0406">Ion transport</keyword>
<evidence type="ECO:0000256" key="4">
    <source>
        <dbReference type="ARBA" id="ARBA00022496"/>
    </source>
</evidence>
<evidence type="ECO:0000259" key="14">
    <source>
        <dbReference type="Pfam" id="PF07715"/>
    </source>
</evidence>
<dbReference type="PANTHER" id="PTHR32552">
    <property type="entry name" value="FERRICHROME IRON RECEPTOR-RELATED"/>
    <property type="match status" value="1"/>
</dbReference>
<dbReference type="Pfam" id="PF13715">
    <property type="entry name" value="CarbopepD_reg_2"/>
    <property type="match status" value="1"/>
</dbReference>
<dbReference type="SUPFAM" id="SSF56935">
    <property type="entry name" value="Porins"/>
    <property type="match status" value="1"/>
</dbReference>
<keyword evidence="16" id="KW-1185">Reference proteome</keyword>
<dbReference type="Proteomes" id="UP000008461">
    <property type="component" value="Chromosome"/>
</dbReference>
<dbReference type="InterPro" id="IPR000531">
    <property type="entry name" value="Beta-barrel_TonB"/>
</dbReference>
<keyword evidence="10 11" id="KW-0998">Cell outer membrane</keyword>
<evidence type="ECO:0000313" key="15">
    <source>
        <dbReference type="EMBL" id="AEE53411.1"/>
    </source>
</evidence>
<dbReference type="InterPro" id="IPR008969">
    <property type="entry name" value="CarboxyPept-like_regulatory"/>
</dbReference>
<dbReference type="PANTHER" id="PTHR32552:SF81">
    <property type="entry name" value="TONB-DEPENDENT OUTER MEMBRANE RECEPTOR"/>
    <property type="match status" value="1"/>
</dbReference>
<keyword evidence="2 11" id="KW-0813">Transport</keyword>
<dbReference type="InterPro" id="IPR037066">
    <property type="entry name" value="Plug_dom_sf"/>
</dbReference>
<dbReference type="CDD" id="cd01347">
    <property type="entry name" value="ligand_gated_channel"/>
    <property type="match status" value="1"/>
</dbReference>
<evidence type="ECO:0000256" key="8">
    <source>
        <dbReference type="ARBA" id="ARBA00023077"/>
    </source>
</evidence>
<proteinExistence type="inferred from homology"/>
<organism evidence="15 16">
    <name type="scientific">Haliscomenobacter hydrossis (strain ATCC 27775 / DSM 1100 / LMG 10767 / O)</name>
    <dbReference type="NCBI Taxonomy" id="760192"/>
    <lineage>
        <taxon>Bacteria</taxon>
        <taxon>Pseudomonadati</taxon>
        <taxon>Bacteroidota</taxon>
        <taxon>Saprospiria</taxon>
        <taxon>Saprospirales</taxon>
        <taxon>Haliscomenobacteraceae</taxon>
        <taxon>Haliscomenobacter</taxon>
    </lineage>
</organism>
<dbReference type="Pfam" id="PF00593">
    <property type="entry name" value="TonB_dep_Rec_b-barrel"/>
    <property type="match status" value="1"/>
</dbReference>
<keyword evidence="6" id="KW-0408">Iron</keyword>
<protein>
    <submittedName>
        <fullName evidence="15">TonB-dependent receptor</fullName>
    </submittedName>
</protein>
<keyword evidence="8 12" id="KW-0798">TonB box</keyword>
<dbReference type="GO" id="GO:0006826">
    <property type="term" value="P:iron ion transport"/>
    <property type="evidence" value="ECO:0007669"/>
    <property type="project" value="UniProtKB-KW"/>
</dbReference>